<reference evidence="3" key="3">
    <citation type="submission" date="2010-09" db="EMBL/GenBank/DDBJ databases">
        <title>Annotation of Gaeumannomyces graminis var. tritici R3-111a-1.</title>
        <authorList>
            <consortium name="The Broad Institute Genome Sequencing Platform"/>
            <person name="Ma L.-J."/>
            <person name="Dead R."/>
            <person name="Young S.K."/>
            <person name="Zeng Q."/>
            <person name="Gargeya S."/>
            <person name="Fitzgerald M."/>
            <person name="Haas B."/>
            <person name="Abouelleil A."/>
            <person name="Alvarado L."/>
            <person name="Arachchi H.M."/>
            <person name="Berlin A."/>
            <person name="Brown A."/>
            <person name="Chapman S.B."/>
            <person name="Chen Z."/>
            <person name="Dunbar C."/>
            <person name="Freedman E."/>
            <person name="Gearin G."/>
            <person name="Gellesch M."/>
            <person name="Goldberg J."/>
            <person name="Griggs A."/>
            <person name="Gujja S."/>
            <person name="Heiman D."/>
            <person name="Howarth C."/>
            <person name="Larson L."/>
            <person name="Lui A."/>
            <person name="MacDonald P.J.P."/>
            <person name="Mehta T."/>
            <person name="Montmayeur A."/>
            <person name="Murphy C."/>
            <person name="Neiman D."/>
            <person name="Pearson M."/>
            <person name="Priest M."/>
            <person name="Roberts A."/>
            <person name="Saif S."/>
            <person name="Shea T."/>
            <person name="Shenoy N."/>
            <person name="Sisk P."/>
            <person name="Stolte C."/>
            <person name="Sykes S."/>
            <person name="Yandava C."/>
            <person name="Wortman J."/>
            <person name="Nusbaum C."/>
            <person name="Birren B."/>
        </authorList>
    </citation>
    <scope>NUCLEOTIDE SEQUENCE</scope>
    <source>
        <strain evidence="3">R3-111a-1</strain>
    </source>
</reference>
<dbReference type="PROSITE" id="PS51820">
    <property type="entry name" value="PA14"/>
    <property type="match status" value="1"/>
</dbReference>
<feature type="chain" id="PRO_5015094663" description="PA14 domain-containing protein" evidence="1">
    <location>
        <begin position="19"/>
        <end position="359"/>
    </location>
</feature>
<dbReference type="GeneID" id="20347035"/>
<reference evidence="4" key="5">
    <citation type="submission" date="2018-04" db="UniProtKB">
        <authorList>
            <consortium name="EnsemblFungi"/>
        </authorList>
    </citation>
    <scope>IDENTIFICATION</scope>
    <source>
        <strain evidence="4">R3-111a-1</strain>
    </source>
</reference>
<dbReference type="Pfam" id="PF10528">
    <property type="entry name" value="GLEYA"/>
    <property type="match status" value="1"/>
</dbReference>
<dbReference type="EMBL" id="GL385397">
    <property type="protein sequence ID" value="EJT76660.1"/>
    <property type="molecule type" value="Genomic_DNA"/>
</dbReference>
<protein>
    <recommendedName>
        <fullName evidence="2">PA14 domain-containing protein</fullName>
    </recommendedName>
</protein>
<evidence type="ECO:0000313" key="3">
    <source>
        <dbReference type="EMBL" id="EJT76660.1"/>
    </source>
</evidence>
<feature type="domain" description="PA14" evidence="2">
    <location>
        <begin position="173"/>
        <end position="326"/>
    </location>
</feature>
<accession>J3NZ77</accession>
<proteinExistence type="predicted"/>
<evidence type="ECO:0000259" key="2">
    <source>
        <dbReference type="PROSITE" id="PS51820"/>
    </source>
</evidence>
<evidence type="ECO:0000256" key="1">
    <source>
        <dbReference type="SAM" id="SignalP"/>
    </source>
</evidence>
<keyword evidence="5" id="KW-1185">Reference proteome</keyword>
<dbReference type="eggNOG" id="ENOG502RX25">
    <property type="taxonomic scope" value="Eukaryota"/>
</dbReference>
<feature type="signal peptide" evidence="1">
    <location>
        <begin position="1"/>
        <end position="18"/>
    </location>
</feature>
<dbReference type="RefSeq" id="XP_009222660.1">
    <property type="nucleotide sequence ID" value="XM_009224396.1"/>
</dbReference>
<dbReference type="AlphaFoldDB" id="J3NZ77"/>
<reference evidence="3" key="2">
    <citation type="submission" date="2010-07" db="EMBL/GenBank/DDBJ databases">
        <authorList>
            <consortium name="The Broad Institute Genome Sequencing Platform"/>
            <consortium name="Broad Institute Genome Sequencing Center for Infectious Disease"/>
            <person name="Ma L.-J."/>
            <person name="Dead R."/>
            <person name="Young S."/>
            <person name="Zeng Q."/>
            <person name="Koehrsen M."/>
            <person name="Alvarado L."/>
            <person name="Berlin A."/>
            <person name="Chapman S.B."/>
            <person name="Chen Z."/>
            <person name="Freedman E."/>
            <person name="Gellesch M."/>
            <person name="Goldberg J."/>
            <person name="Griggs A."/>
            <person name="Gujja S."/>
            <person name="Heilman E.R."/>
            <person name="Heiman D."/>
            <person name="Hepburn T."/>
            <person name="Howarth C."/>
            <person name="Jen D."/>
            <person name="Larson L."/>
            <person name="Mehta T."/>
            <person name="Neiman D."/>
            <person name="Pearson M."/>
            <person name="Roberts A."/>
            <person name="Saif S."/>
            <person name="Shea T."/>
            <person name="Shenoy N."/>
            <person name="Sisk P."/>
            <person name="Stolte C."/>
            <person name="Sykes S."/>
            <person name="Walk T."/>
            <person name="White J."/>
            <person name="Yandava C."/>
            <person name="Haas B."/>
            <person name="Nusbaum C."/>
            <person name="Birren B."/>
        </authorList>
    </citation>
    <scope>NUCLEOTIDE SEQUENCE</scope>
    <source>
        <strain evidence="3">R3-111a-1</strain>
    </source>
</reference>
<keyword evidence="1" id="KW-0732">Signal</keyword>
<dbReference type="STRING" id="644352.J3NZ77"/>
<organism evidence="3">
    <name type="scientific">Gaeumannomyces tritici (strain R3-111a-1)</name>
    <name type="common">Wheat and barley take-all root rot fungus</name>
    <name type="synonym">Gaeumannomyces graminis var. tritici</name>
    <dbReference type="NCBI Taxonomy" id="644352"/>
    <lineage>
        <taxon>Eukaryota</taxon>
        <taxon>Fungi</taxon>
        <taxon>Dikarya</taxon>
        <taxon>Ascomycota</taxon>
        <taxon>Pezizomycotina</taxon>
        <taxon>Sordariomycetes</taxon>
        <taxon>Sordariomycetidae</taxon>
        <taxon>Magnaporthales</taxon>
        <taxon>Magnaporthaceae</taxon>
        <taxon>Gaeumannomyces</taxon>
    </lineage>
</organism>
<dbReference type="EnsemblFungi" id="EJT76660">
    <property type="protein sequence ID" value="EJT76660"/>
    <property type="gene ID" value="GGTG_06577"/>
</dbReference>
<dbReference type="InterPro" id="IPR037524">
    <property type="entry name" value="PA14/GLEYA"/>
</dbReference>
<evidence type="ECO:0000313" key="5">
    <source>
        <dbReference type="Proteomes" id="UP000006039"/>
    </source>
</evidence>
<reference evidence="5" key="1">
    <citation type="submission" date="2010-07" db="EMBL/GenBank/DDBJ databases">
        <title>The genome sequence of Gaeumannomyces graminis var. tritici strain R3-111a-1.</title>
        <authorList>
            <consortium name="The Broad Institute Genome Sequencing Platform"/>
            <person name="Ma L.-J."/>
            <person name="Dead R."/>
            <person name="Young S."/>
            <person name="Zeng Q."/>
            <person name="Koehrsen M."/>
            <person name="Alvarado L."/>
            <person name="Berlin A."/>
            <person name="Chapman S.B."/>
            <person name="Chen Z."/>
            <person name="Freedman E."/>
            <person name="Gellesch M."/>
            <person name="Goldberg J."/>
            <person name="Griggs A."/>
            <person name="Gujja S."/>
            <person name="Heilman E.R."/>
            <person name="Heiman D."/>
            <person name="Hepburn T."/>
            <person name="Howarth C."/>
            <person name="Jen D."/>
            <person name="Larson L."/>
            <person name="Mehta T."/>
            <person name="Neiman D."/>
            <person name="Pearson M."/>
            <person name="Roberts A."/>
            <person name="Saif S."/>
            <person name="Shea T."/>
            <person name="Shenoy N."/>
            <person name="Sisk P."/>
            <person name="Stolte C."/>
            <person name="Sykes S."/>
            <person name="Walk T."/>
            <person name="White J."/>
            <person name="Yandava C."/>
            <person name="Haas B."/>
            <person name="Nusbaum C."/>
            <person name="Birren B."/>
        </authorList>
    </citation>
    <scope>NUCLEOTIDE SEQUENCE [LARGE SCALE GENOMIC DNA]</scope>
    <source>
        <strain evidence="5">R3-111a-1</strain>
    </source>
</reference>
<sequence>MKATFSLAGLAFAGAALAGYCNNNCGRAVAGTAKGDTYEARRSECAAFLATTTTVTPTTVTATTTLAQAPAVTERNVHGRRDQAAGANDAIPTFASMCKDVTAYWNACYCFAGMTSTTVTVTAPTPTSTVTETPAPPAAPTCTPGLEWAAYYFDRASDKGQMLWRTAAQSVNNLNTPLILQGATPLRTGVTEAPGVVFQTNYSPGVPFSAYGSPIPGTNIWGSLIVHRGYIRAGRSGTYSIYMPHVDDTLVAWIGDRARSGFTIADATFKLNENSIPPSRAWSFDLAAGDVVPFRLFWSNGGGPGGLNIQIRDPAGNVISGQGAAGSSQIITSCSGAGAPAAASAWPAWESEVVGGVPT</sequence>
<gene>
    <name evidence="4" type="primary">20347035</name>
    <name evidence="3" type="ORF">GGTG_06577</name>
</gene>
<evidence type="ECO:0000313" key="4">
    <source>
        <dbReference type="EnsemblFungi" id="EJT76660"/>
    </source>
</evidence>
<dbReference type="OrthoDB" id="5145230at2759"/>
<dbReference type="InterPro" id="IPR018871">
    <property type="entry name" value="GLEYA_adhesin_domain"/>
</dbReference>
<name>J3NZ77_GAET3</name>
<dbReference type="Gene3D" id="2.60.120.1560">
    <property type="match status" value="1"/>
</dbReference>
<dbReference type="VEuPathDB" id="FungiDB:GGTG_06577"/>
<reference evidence="4" key="4">
    <citation type="journal article" date="2015" name="G3 (Bethesda)">
        <title>Genome sequences of three phytopathogenic species of the Magnaporthaceae family of fungi.</title>
        <authorList>
            <person name="Okagaki L.H."/>
            <person name="Nunes C.C."/>
            <person name="Sailsbery J."/>
            <person name="Clay B."/>
            <person name="Brown D."/>
            <person name="John T."/>
            <person name="Oh Y."/>
            <person name="Young N."/>
            <person name="Fitzgerald M."/>
            <person name="Haas B.J."/>
            <person name="Zeng Q."/>
            <person name="Young S."/>
            <person name="Adiconis X."/>
            <person name="Fan L."/>
            <person name="Levin J.Z."/>
            <person name="Mitchell T.K."/>
            <person name="Okubara P.A."/>
            <person name="Farman M.L."/>
            <person name="Kohn L.M."/>
            <person name="Birren B."/>
            <person name="Ma L.-J."/>
            <person name="Dean R.A."/>
        </authorList>
    </citation>
    <scope>NUCLEOTIDE SEQUENCE</scope>
    <source>
        <strain evidence="4">R3-111a-1</strain>
    </source>
</reference>
<dbReference type="Proteomes" id="UP000006039">
    <property type="component" value="Unassembled WGS sequence"/>
</dbReference>
<dbReference type="HOGENOM" id="CLU_789907_0_0_1"/>